<sequence>MAPKGSMTTELFIAFLEHFSKYKCNNGPTLLVFDGASSHLDFTIAEKADNLGITLFCLPSNTTHELQPLDKAVFQSFEAHWDNELLRYWDANPQRSLNKARFNIILSRVWPKCMTPDNIINGFKATGLFPLNSEAIHESAFAPSLPSQRDMKRSILNNSPTPNTQDQVLPDYDTHLSSDEDDMTLAVIAHRTKKNSNHLSPDIDKNVLNTSFKEMLPTPLNPTKTVAIRKKALNYKAQQVTKDLFNSVKSHSSPRSPYPSTSKQSAKKQAATESWFYVACQSDDRKDMRMCVNCNTWYHEECVGLEEDDTENFECC</sequence>
<organism evidence="3 4">
    <name type="scientific">Cryptolaemus montrouzieri</name>
    <dbReference type="NCBI Taxonomy" id="559131"/>
    <lineage>
        <taxon>Eukaryota</taxon>
        <taxon>Metazoa</taxon>
        <taxon>Ecdysozoa</taxon>
        <taxon>Arthropoda</taxon>
        <taxon>Hexapoda</taxon>
        <taxon>Insecta</taxon>
        <taxon>Pterygota</taxon>
        <taxon>Neoptera</taxon>
        <taxon>Endopterygota</taxon>
        <taxon>Coleoptera</taxon>
        <taxon>Polyphaga</taxon>
        <taxon>Cucujiformia</taxon>
        <taxon>Coccinelloidea</taxon>
        <taxon>Coccinellidae</taxon>
        <taxon>Scymninae</taxon>
        <taxon>Scymnini</taxon>
        <taxon>Cryptolaemus</taxon>
    </lineage>
</organism>
<dbReference type="EMBL" id="JABFTP020000185">
    <property type="protein sequence ID" value="KAL3286338.1"/>
    <property type="molecule type" value="Genomic_DNA"/>
</dbReference>
<keyword evidence="4" id="KW-1185">Reference proteome</keyword>
<feature type="compositionally biased region" description="Polar residues" evidence="1">
    <location>
        <begin position="247"/>
        <end position="264"/>
    </location>
</feature>
<evidence type="ECO:0000259" key="2">
    <source>
        <dbReference type="Pfam" id="PF03184"/>
    </source>
</evidence>
<name>A0ABD2P621_9CUCU</name>
<gene>
    <name evidence="3" type="ORF">HHI36_000846</name>
</gene>
<dbReference type="Gene3D" id="3.30.40.10">
    <property type="entry name" value="Zinc/RING finger domain, C3HC4 (zinc finger)"/>
    <property type="match status" value="1"/>
</dbReference>
<protein>
    <recommendedName>
        <fullName evidence="2">DDE-1 domain-containing protein</fullName>
    </recommendedName>
</protein>
<accession>A0ABD2P621</accession>
<feature type="region of interest" description="Disordered" evidence="1">
    <location>
        <begin position="245"/>
        <end position="266"/>
    </location>
</feature>
<evidence type="ECO:0000256" key="1">
    <source>
        <dbReference type="SAM" id="MobiDB-lite"/>
    </source>
</evidence>
<dbReference type="InterPro" id="IPR013083">
    <property type="entry name" value="Znf_RING/FYVE/PHD"/>
</dbReference>
<dbReference type="InterPro" id="IPR011011">
    <property type="entry name" value="Znf_FYVE_PHD"/>
</dbReference>
<reference evidence="3 4" key="1">
    <citation type="journal article" date="2021" name="BMC Biol.">
        <title>Horizontally acquired antibacterial genes associated with adaptive radiation of ladybird beetles.</title>
        <authorList>
            <person name="Li H.S."/>
            <person name="Tang X.F."/>
            <person name="Huang Y.H."/>
            <person name="Xu Z.Y."/>
            <person name="Chen M.L."/>
            <person name="Du X.Y."/>
            <person name="Qiu B.Y."/>
            <person name="Chen P.T."/>
            <person name="Zhang W."/>
            <person name="Slipinski A."/>
            <person name="Escalona H.E."/>
            <person name="Waterhouse R.M."/>
            <person name="Zwick A."/>
            <person name="Pang H."/>
        </authorList>
    </citation>
    <scope>NUCLEOTIDE SEQUENCE [LARGE SCALE GENOMIC DNA]</scope>
    <source>
        <strain evidence="3">SYSU2018</strain>
    </source>
</reference>
<dbReference type="AlphaFoldDB" id="A0ABD2P621"/>
<evidence type="ECO:0000313" key="4">
    <source>
        <dbReference type="Proteomes" id="UP001516400"/>
    </source>
</evidence>
<dbReference type="Proteomes" id="UP001516400">
    <property type="component" value="Unassembled WGS sequence"/>
</dbReference>
<feature type="domain" description="DDE-1" evidence="2">
    <location>
        <begin position="4"/>
        <end position="94"/>
    </location>
</feature>
<evidence type="ECO:0000313" key="3">
    <source>
        <dbReference type="EMBL" id="KAL3286338.1"/>
    </source>
</evidence>
<dbReference type="Pfam" id="PF03184">
    <property type="entry name" value="DDE_1"/>
    <property type="match status" value="1"/>
</dbReference>
<dbReference type="InterPro" id="IPR004875">
    <property type="entry name" value="DDE_SF_endonuclease_dom"/>
</dbReference>
<proteinExistence type="predicted"/>
<dbReference type="SUPFAM" id="SSF57903">
    <property type="entry name" value="FYVE/PHD zinc finger"/>
    <property type="match status" value="1"/>
</dbReference>
<comment type="caution">
    <text evidence="3">The sequence shown here is derived from an EMBL/GenBank/DDBJ whole genome shotgun (WGS) entry which is preliminary data.</text>
</comment>